<dbReference type="AlphaFoldDB" id="A0A9Q0LCK5"/>
<feature type="region of interest" description="Disordered" evidence="4">
    <location>
        <begin position="1"/>
        <end position="58"/>
    </location>
</feature>
<evidence type="ECO:0000313" key="6">
    <source>
        <dbReference type="Proteomes" id="UP001149090"/>
    </source>
</evidence>
<evidence type="ECO:0000313" key="5">
    <source>
        <dbReference type="EMBL" id="KAJ5070397.1"/>
    </source>
</evidence>
<evidence type="ECO:0000256" key="4">
    <source>
        <dbReference type="SAM" id="MobiDB-lite"/>
    </source>
</evidence>
<reference evidence="5" key="1">
    <citation type="submission" date="2022-10" db="EMBL/GenBank/DDBJ databases">
        <title>Novel sulphate-reducing endosymbionts in the free-living metamonad Anaeramoeba.</title>
        <authorList>
            <person name="Jerlstrom-Hultqvist J."/>
            <person name="Cepicka I."/>
            <person name="Gallot-Lavallee L."/>
            <person name="Salas-Leiva D."/>
            <person name="Curtis B.A."/>
            <person name="Zahonova K."/>
            <person name="Pipaliya S."/>
            <person name="Dacks J."/>
            <person name="Roger A.J."/>
        </authorList>
    </citation>
    <scope>NUCLEOTIDE SEQUENCE</scope>
    <source>
        <strain evidence="5">BMAN</strain>
    </source>
</reference>
<protein>
    <submittedName>
        <fullName evidence="5">Eukaryotic translation initiation factor 3 subunit j</fullName>
    </submittedName>
</protein>
<organism evidence="5 6">
    <name type="scientific">Anaeramoeba ignava</name>
    <name type="common">Anaerobic marine amoeba</name>
    <dbReference type="NCBI Taxonomy" id="1746090"/>
    <lineage>
        <taxon>Eukaryota</taxon>
        <taxon>Metamonada</taxon>
        <taxon>Anaeramoebidae</taxon>
        <taxon>Anaeramoeba</taxon>
    </lineage>
</organism>
<dbReference type="OrthoDB" id="20381at2759"/>
<gene>
    <name evidence="5" type="ORF">M0811_10869</name>
</gene>
<dbReference type="GO" id="GO:0005852">
    <property type="term" value="C:eukaryotic translation initiation factor 3 complex"/>
    <property type="evidence" value="ECO:0007669"/>
    <property type="project" value="InterPro"/>
</dbReference>
<evidence type="ECO:0000256" key="2">
    <source>
        <dbReference type="ARBA" id="ARBA00022540"/>
    </source>
</evidence>
<keyword evidence="1" id="KW-0963">Cytoplasm</keyword>
<evidence type="ECO:0000256" key="1">
    <source>
        <dbReference type="ARBA" id="ARBA00022490"/>
    </source>
</evidence>
<keyword evidence="2 5" id="KW-0396">Initiation factor</keyword>
<dbReference type="Gene3D" id="1.10.246.60">
    <property type="entry name" value="Eukaryotic translation initiation factor 3 like domains"/>
    <property type="match status" value="1"/>
</dbReference>
<accession>A0A9Q0LCK5</accession>
<dbReference type="InterPro" id="IPR023194">
    <property type="entry name" value="eIF3-like_dom_sf"/>
</dbReference>
<dbReference type="InterPro" id="IPR013906">
    <property type="entry name" value="eIF3j"/>
</dbReference>
<feature type="compositionally biased region" description="Acidic residues" evidence="4">
    <location>
        <begin position="1"/>
        <end position="15"/>
    </location>
</feature>
<dbReference type="PANTHER" id="PTHR21681">
    <property type="entry name" value="EUKARYOTIC TRANSLATION INITIATION FACTOR 3 SUBUNIT J"/>
    <property type="match status" value="1"/>
</dbReference>
<feature type="compositionally biased region" description="Basic and acidic residues" evidence="4">
    <location>
        <begin position="31"/>
        <end position="58"/>
    </location>
</feature>
<sequence length="243" mass="28918">MDNDLYEEKFSDDETPNIIETQKSGKTSKQIQRERKATREEIKEKIKQKQEEEIERSKEIERLSSVSNKLYRQKIVEQADLQTSIETFGIEDDEDEDDPQFQKNYNNIDLFKPVTVKDYKHFAQLLADKIFLYQNEKNFKTFFKSILHIISQKIEQITDLKELASFYNDLIPQKIEDLKKVVKQQEIEIVKKEKKTQVRNVYDAFADDSDSDNDNDNDNESNDNDDNDEKKHSDENDDDYDFM</sequence>
<feature type="compositionally biased region" description="Polar residues" evidence="4">
    <location>
        <begin position="18"/>
        <end position="30"/>
    </location>
</feature>
<dbReference type="EMBL" id="JAPDFW010000095">
    <property type="protein sequence ID" value="KAJ5070397.1"/>
    <property type="molecule type" value="Genomic_DNA"/>
</dbReference>
<comment type="caution">
    <text evidence="5">The sequence shown here is derived from an EMBL/GenBank/DDBJ whole genome shotgun (WGS) entry which is preliminary data.</text>
</comment>
<feature type="region of interest" description="Disordered" evidence="4">
    <location>
        <begin position="202"/>
        <end position="243"/>
    </location>
</feature>
<dbReference type="Pfam" id="PF08597">
    <property type="entry name" value="eIF3_subunit"/>
    <property type="match status" value="1"/>
</dbReference>
<dbReference type="PANTHER" id="PTHR21681:SF0">
    <property type="entry name" value="EUKARYOTIC TRANSLATION INITIATION FACTOR 3 SUBUNIT J"/>
    <property type="match status" value="1"/>
</dbReference>
<keyword evidence="6" id="KW-1185">Reference proteome</keyword>
<proteinExistence type="predicted"/>
<keyword evidence="3" id="KW-0648">Protein biosynthesis</keyword>
<dbReference type="Proteomes" id="UP001149090">
    <property type="component" value="Unassembled WGS sequence"/>
</dbReference>
<name>A0A9Q0LCK5_ANAIG</name>
<feature type="compositionally biased region" description="Acidic residues" evidence="4">
    <location>
        <begin position="205"/>
        <end position="227"/>
    </location>
</feature>
<evidence type="ECO:0000256" key="3">
    <source>
        <dbReference type="ARBA" id="ARBA00022917"/>
    </source>
</evidence>
<dbReference type="GO" id="GO:0003743">
    <property type="term" value="F:translation initiation factor activity"/>
    <property type="evidence" value="ECO:0007669"/>
    <property type="project" value="UniProtKB-KW"/>
</dbReference>